<evidence type="ECO:0000256" key="6">
    <source>
        <dbReference type="ARBA" id="ARBA00047475"/>
    </source>
</evidence>
<dbReference type="EMBL" id="BTSY01000004">
    <property type="protein sequence ID" value="GMT22319.1"/>
    <property type="molecule type" value="Genomic_DNA"/>
</dbReference>
<dbReference type="Proteomes" id="UP001432322">
    <property type="component" value="Unassembled WGS sequence"/>
</dbReference>
<comment type="similarity">
    <text evidence="1">Belongs to the UDP-glycosyltransferase family.</text>
</comment>
<keyword evidence="7" id="KW-0472">Membrane</keyword>
<protein>
    <recommendedName>
        <fullName evidence="2">glucuronosyltransferase</fullName>
        <ecNumber evidence="2">2.4.1.17</ecNumber>
    </recommendedName>
</protein>
<proteinExistence type="inferred from homology"/>
<dbReference type="PANTHER" id="PTHR48043">
    <property type="entry name" value="EG:EG0003.4 PROTEIN-RELATED"/>
    <property type="match status" value="1"/>
</dbReference>
<evidence type="ECO:0000256" key="7">
    <source>
        <dbReference type="SAM" id="Phobius"/>
    </source>
</evidence>
<dbReference type="EC" id="2.4.1.17" evidence="2"/>
<evidence type="ECO:0000256" key="3">
    <source>
        <dbReference type="ARBA" id="ARBA00022676"/>
    </source>
</evidence>
<dbReference type="AlphaFoldDB" id="A0AAV5VVB5"/>
<evidence type="ECO:0000256" key="5">
    <source>
        <dbReference type="ARBA" id="ARBA00022729"/>
    </source>
</evidence>
<dbReference type="GO" id="GO:0015020">
    <property type="term" value="F:glucuronosyltransferase activity"/>
    <property type="evidence" value="ECO:0007669"/>
    <property type="project" value="UniProtKB-EC"/>
</dbReference>
<keyword evidence="3" id="KW-0328">Glycosyltransferase</keyword>
<dbReference type="SUPFAM" id="SSF53756">
    <property type="entry name" value="UDP-Glycosyltransferase/glycogen phosphorylase"/>
    <property type="match status" value="1"/>
</dbReference>
<evidence type="ECO:0000313" key="8">
    <source>
        <dbReference type="EMBL" id="GMT22319.1"/>
    </source>
</evidence>
<dbReference type="CDD" id="cd03784">
    <property type="entry name" value="GT1_Gtf-like"/>
    <property type="match status" value="1"/>
</dbReference>
<dbReference type="PANTHER" id="PTHR48043:SF23">
    <property type="entry name" value="UDP-GLUCURONOSYLTRANSFERASE"/>
    <property type="match status" value="1"/>
</dbReference>
<feature type="transmembrane region" description="Helical" evidence="7">
    <location>
        <begin position="516"/>
        <end position="544"/>
    </location>
</feature>
<dbReference type="InterPro" id="IPR050271">
    <property type="entry name" value="UDP-glycosyltransferase"/>
</dbReference>
<feature type="non-terminal residue" evidence="8">
    <location>
        <position position="1"/>
    </location>
</feature>
<keyword evidence="4" id="KW-0808">Transferase</keyword>
<comment type="caution">
    <text evidence="8">The sequence shown here is derived from an EMBL/GenBank/DDBJ whole genome shotgun (WGS) entry which is preliminary data.</text>
</comment>
<evidence type="ECO:0000256" key="1">
    <source>
        <dbReference type="ARBA" id="ARBA00009995"/>
    </source>
</evidence>
<sequence>SPRTHYTFHNTLCYERGEAEREGNLVSSETRNMRVVSLLSIQILCITSLKFLVFSPQFAKSHVNFQAKLSDFLVDAGHEVVMVSPVFTSGIGPMTKKVRVIEIPLNDVNASDDTSADENSGFSFNAWESSNSIQMFLSSMGMFELWANACESVINDVELIDKLKAEKFDAAFAESLDKCGPVLFHLAGVNKWAVTESVAITDGTFYYTQTPTNLAYIPSLSGGAGESMNFFERLSNIIEFTITDLFLGMATTDLENTLKKRMPHLPDVKEIMASNSLVFFNSDPLVDFPRITSARTIDIGGITVSSEHQPLNETWSNILNLRAKTIYISFGSIAISCDMPEEYKKTIQETVKSFPDVTFIWKYEKPEHKISEGIPNLVESSWVPQRDLLYDPRLTAFITHCGQGSTTEAIDAAMPLIVIPVMGGDQSRNAYQIERNGNGIRLEKTDLASTGKLQHAIREMLENDRYRKKARSIKQMIAGRPFSMKEIFVKNMEFLAKHGPLRQLDHYGRNLNFIQYYLIDVVVFVATMLIIVCVVVTCAIRALARRLFIAKVKLDYQPVNVD</sequence>
<name>A0AAV5VVB5_9BILA</name>
<keyword evidence="5" id="KW-0732">Signal</keyword>
<dbReference type="InterPro" id="IPR002213">
    <property type="entry name" value="UDP_glucos_trans"/>
</dbReference>
<evidence type="ECO:0000256" key="2">
    <source>
        <dbReference type="ARBA" id="ARBA00012544"/>
    </source>
</evidence>
<keyword evidence="7" id="KW-1133">Transmembrane helix</keyword>
<accession>A0AAV5VVB5</accession>
<organism evidence="8 9">
    <name type="scientific">Pristionchus fissidentatus</name>
    <dbReference type="NCBI Taxonomy" id="1538716"/>
    <lineage>
        <taxon>Eukaryota</taxon>
        <taxon>Metazoa</taxon>
        <taxon>Ecdysozoa</taxon>
        <taxon>Nematoda</taxon>
        <taxon>Chromadorea</taxon>
        <taxon>Rhabditida</taxon>
        <taxon>Rhabditina</taxon>
        <taxon>Diplogasteromorpha</taxon>
        <taxon>Diplogasteroidea</taxon>
        <taxon>Neodiplogasteridae</taxon>
        <taxon>Pristionchus</taxon>
    </lineage>
</organism>
<keyword evidence="7" id="KW-0812">Transmembrane</keyword>
<dbReference type="Pfam" id="PF00201">
    <property type="entry name" value="UDPGT"/>
    <property type="match status" value="1"/>
</dbReference>
<comment type="catalytic activity">
    <reaction evidence="6">
        <text>glucuronate acceptor + UDP-alpha-D-glucuronate = acceptor beta-D-glucuronoside + UDP + H(+)</text>
        <dbReference type="Rhea" id="RHEA:21032"/>
        <dbReference type="ChEBI" id="CHEBI:15378"/>
        <dbReference type="ChEBI" id="CHEBI:58052"/>
        <dbReference type="ChEBI" id="CHEBI:58223"/>
        <dbReference type="ChEBI" id="CHEBI:132367"/>
        <dbReference type="ChEBI" id="CHEBI:132368"/>
        <dbReference type="EC" id="2.4.1.17"/>
    </reaction>
</comment>
<dbReference type="Gene3D" id="3.40.50.2000">
    <property type="entry name" value="Glycogen Phosphorylase B"/>
    <property type="match status" value="1"/>
</dbReference>
<keyword evidence="9" id="KW-1185">Reference proteome</keyword>
<evidence type="ECO:0000256" key="4">
    <source>
        <dbReference type="ARBA" id="ARBA00022679"/>
    </source>
</evidence>
<evidence type="ECO:0000313" key="9">
    <source>
        <dbReference type="Proteomes" id="UP001432322"/>
    </source>
</evidence>
<dbReference type="FunFam" id="3.40.50.2000:FF:000201">
    <property type="entry name" value="UDP-glucuronosyltransferase"/>
    <property type="match status" value="1"/>
</dbReference>
<reference evidence="8" key="1">
    <citation type="submission" date="2023-10" db="EMBL/GenBank/DDBJ databases">
        <title>Genome assembly of Pristionchus species.</title>
        <authorList>
            <person name="Yoshida K."/>
            <person name="Sommer R.J."/>
        </authorList>
    </citation>
    <scope>NUCLEOTIDE SEQUENCE</scope>
    <source>
        <strain evidence="8">RS5133</strain>
    </source>
</reference>
<gene>
    <name evidence="8" type="ORF">PFISCL1PPCAC_13618</name>
</gene>